<proteinExistence type="predicted"/>
<evidence type="ECO:0008006" key="2">
    <source>
        <dbReference type="Google" id="ProtNLM"/>
    </source>
</evidence>
<feature type="non-terminal residue" evidence="1">
    <location>
        <position position="59"/>
    </location>
</feature>
<sequence>MILAIDPATHTGIAWSQDGTIHTEAWDLSTKDKHKGKRLVLLYDALNEFAYHKNIDLIM</sequence>
<dbReference type="AlphaFoldDB" id="X0T4I3"/>
<name>X0T4I3_9ZZZZ</name>
<evidence type="ECO:0000313" key="1">
    <source>
        <dbReference type="EMBL" id="GAF88134.1"/>
    </source>
</evidence>
<gene>
    <name evidence="1" type="ORF">S01H1_22345</name>
</gene>
<reference evidence="1" key="1">
    <citation type="journal article" date="2014" name="Front. Microbiol.">
        <title>High frequency of phylogenetically diverse reductive dehalogenase-homologous genes in deep subseafloor sedimentary metagenomes.</title>
        <authorList>
            <person name="Kawai M."/>
            <person name="Futagami T."/>
            <person name="Toyoda A."/>
            <person name="Takaki Y."/>
            <person name="Nishi S."/>
            <person name="Hori S."/>
            <person name="Arai W."/>
            <person name="Tsubouchi T."/>
            <person name="Morono Y."/>
            <person name="Uchiyama I."/>
            <person name="Ito T."/>
            <person name="Fujiyama A."/>
            <person name="Inagaki F."/>
            <person name="Takami H."/>
        </authorList>
    </citation>
    <scope>NUCLEOTIDE SEQUENCE</scope>
    <source>
        <strain evidence="1">Expedition CK06-06</strain>
    </source>
</reference>
<dbReference type="EMBL" id="BARS01012591">
    <property type="protein sequence ID" value="GAF88134.1"/>
    <property type="molecule type" value="Genomic_DNA"/>
</dbReference>
<organism evidence="1">
    <name type="scientific">marine sediment metagenome</name>
    <dbReference type="NCBI Taxonomy" id="412755"/>
    <lineage>
        <taxon>unclassified sequences</taxon>
        <taxon>metagenomes</taxon>
        <taxon>ecological metagenomes</taxon>
    </lineage>
</organism>
<protein>
    <recommendedName>
        <fullName evidence="2">YqgF/RNase H-like domain-containing protein</fullName>
    </recommendedName>
</protein>
<comment type="caution">
    <text evidence="1">The sequence shown here is derived from an EMBL/GenBank/DDBJ whole genome shotgun (WGS) entry which is preliminary data.</text>
</comment>
<accession>X0T4I3</accession>